<dbReference type="VEuPathDB" id="ToxoDB:CSUI_005950"/>
<dbReference type="GO" id="GO:0016020">
    <property type="term" value="C:membrane"/>
    <property type="evidence" value="ECO:0007669"/>
    <property type="project" value="InterPro"/>
</dbReference>
<dbReference type="Proteomes" id="UP000221165">
    <property type="component" value="Unassembled WGS sequence"/>
</dbReference>
<name>A0A2C6KW61_9APIC</name>
<dbReference type="InterPro" id="IPR036755">
    <property type="entry name" value="SRS_dom_sf"/>
</dbReference>
<gene>
    <name evidence="2" type="ORF">CSUI_005950</name>
</gene>
<accession>A0A2C6KW61</accession>
<reference evidence="2 3" key="1">
    <citation type="journal article" date="2017" name="Int. J. Parasitol.">
        <title>The genome of the protozoan parasite Cystoisospora suis and a reverse vaccinology approach to identify vaccine candidates.</title>
        <authorList>
            <person name="Palmieri N."/>
            <person name="Shrestha A."/>
            <person name="Ruttkowski B."/>
            <person name="Beck T."/>
            <person name="Vogl C."/>
            <person name="Tomley F."/>
            <person name="Blake D.P."/>
            <person name="Joachim A."/>
        </authorList>
    </citation>
    <scope>NUCLEOTIDE SEQUENCE [LARGE SCALE GENOMIC DNA]</scope>
    <source>
        <strain evidence="2 3">Wien I</strain>
    </source>
</reference>
<dbReference type="InterPro" id="IPR007226">
    <property type="entry name" value="SRS_dom"/>
</dbReference>
<proteinExistence type="predicted"/>
<comment type="caution">
    <text evidence="2">The sequence shown here is derived from an EMBL/GenBank/DDBJ whole genome shotgun (WGS) entry which is preliminary data.</text>
</comment>
<keyword evidence="3" id="KW-1185">Reference proteome</keyword>
<evidence type="ECO:0000313" key="3">
    <source>
        <dbReference type="Proteomes" id="UP000221165"/>
    </source>
</evidence>
<dbReference type="RefSeq" id="XP_067921907.1">
    <property type="nucleotide sequence ID" value="XM_068066115.1"/>
</dbReference>
<dbReference type="Gene3D" id="2.60.40.1320">
    <property type="entry name" value="SRS domain"/>
    <property type="match status" value="1"/>
</dbReference>
<evidence type="ECO:0000313" key="2">
    <source>
        <dbReference type="EMBL" id="PHJ20216.1"/>
    </source>
</evidence>
<protein>
    <submittedName>
        <fullName evidence="2">Sag-related sequence srs20c</fullName>
    </submittedName>
</protein>
<dbReference type="EMBL" id="MIGC01002951">
    <property type="protein sequence ID" value="PHJ20216.1"/>
    <property type="molecule type" value="Genomic_DNA"/>
</dbReference>
<dbReference type="Pfam" id="PF04092">
    <property type="entry name" value="SAG"/>
    <property type="match status" value="1"/>
</dbReference>
<dbReference type="AlphaFoldDB" id="A0A2C6KW61"/>
<organism evidence="2 3">
    <name type="scientific">Cystoisospora suis</name>
    <dbReference type="NCBI Taxonomy" id="483139"/>
    <lineage>
        <taxon>Eukaryota</taxon>
        <taxon>Sar</taxon>
        <taxon>Alveolata</taxon>
        <taxon>Apicomplexa</taxon>
        <taxon>Conoidasida</taxon>
        <taxon>Coccidia</taxon>
        <taxon>Eucoccidiorida</taxon>
        <taxon>Eimeriorina</taxon>
        <taxon>Sarcocystidae</taxon>
        <taxon>Cystoisospora</taxon>
    </lineage>
</organism>
<evidence type="ECO:0000259" key="1">
    <source>
        <dbReference type="Pfam" id="PF04092"/>
    </source>
</evidence>
<sequence>MKLPGLSCRGAAFVLASTVGLAVGLPFFAEGRQQSEALLVSRRLEEGATGGDAAPAVQECPPKGVDQVSLDLEPTANAAVEFQCGEGSLLRPGEKELLKIYRYDAAKKTCDTANPVTLATELAGATLTAKAKGGDLAAEKSVYAFKYTTEPNEDKHLCYTCNKPAAGAGKDVPHLRSDEAGKETLACTVYIKVPKKQQEKTTTTSSTSAPTTSSGAHAMPAAIFSAVGGLLAVVLRI</sequence>
<feature type="domain" description="SRS" evidence="1">
    <location>
        <begin position="66"/>
        <end position="193"/>
    </location>
</feature>
<dbReference type="GeneID" id="94429326"/>